<reference evidence="2" key="1">
    <citation type="submission" date="2018-05" db="EMBL/GenBank/DDBJ databases">
        <authorList>
            <person name="Lanie J.A."/>
            <person name="Ng W.-L."/>
            <person name="Kazmierczak K.M."/>
            <person name="Andrzejewski T.M."/>
            <person name="Davidsen T.M."/>
            <person name="Wayne K.J."/>
            <person name="Tettelin H."/>
            <person name="Glass J.I."/>
            <person name="Rusch D."/>
            <person name="Podicherti R."/>
            <person name="Tsui H.-C.T."/>
            <person name="Winkler M.E."/>
        </authorList>
    </citation>
    <scope>NUCLEOTIDE SEQUENCE</scope>
</reference>
<keyword evidence="1" id="KW-0472">Membrane</keyword>
<evidence type="ECO:0008006" key="3">
    <source>
        <dbReference type="Google" id="ProtNLM"/>
    </source>
</evidence>
<feature type="non-terminal residue" evidence="2">
    <location>
        <position position="133"/>
    </location>
</feature>
<feature type="transmembrane region" description="Helical" evidence="1">
    <location>
        <begin position="21"/>
        <end position="42"/>
    </location>
</feature>
<dbReference type="PANTHER" id="PTHR23534">
    <property type="entry name" value="MFS PERMEASE"/>
    <property type="match status" value="1"/>
</dbReference>
<feature type="transmembrane region" description="Helical" evidence="1">
    <location>
        <begin position="54"/>
        <end position="75"/>
    </location>
</feature>
<sequence length="133" mass="13040">MSPNGPPTDPVDTEAIQRRTLRTLICGVVPAGAAMTSAYSASAVLGEELTGSETLGGLAAACLAVGSALATLPLARVMAIRGRRPGIVVGYTTAALGALIGVSAAVTGFYALLPLGMLGVGAGNAANLAARYA</sequence>
<dbReference type="PANTHER" id="PTHR23534:SF1">
    <property type="entry name" value="MAJOR FACILITATOR SUPERFAMILY PROTEIN"/>
    <property type="match status" value="1"/>
</dbReference>
<dbReference type="SUPFAM" id="SSF103473">
    <property type="entry name" value="MFS general substrate transporter"/>
    <property type="match status" value="1"/>
</dbReference>
<proteinExistence type="predicted"/>
<evidence type="ECO:0000256" key="1">
    <source>
        <dbReference type="SAM" id="Phobius"/>
    </source>
</evidence>
<keyword evidence="1" id="KW-1133">Transmembrane helix</keyword>
<evidence type="ECO:0000313" key="2">
    <source>
        <dbReference type="EMBL" id="SVB12476.1"/>
    </source>
</evidence>
<organism evidence="2">
    <name type="scientific">marine metagenome</name>
    <dbReference type="NCBI Taxonomy" id="408172"/>
    <lineage>
        <taxon>unclassified sequences</taxon>
        <taxon>metagenomes</taxon>
        <taxon>ecological metagenomes</taxon>
    </lineage>
</organism>
<keyword evidence="1" id="KW-0812">Transmembrane</keyword>
<dbReference type="AlphaFoldDB" id="A0A382BF74"/>
<dbReference type="Gene3D" id="1.20.1250.20">
    <property type="entry name" value="MFS general substrate transporter like domains"/>
    <property type="match status" value="1"/>
</dbReference>
<dbReference type="EMBL" id="UINC01029556">
    <property type="protein sequence ID" value="SVB12476.1"/>
    <property type="molecule type" value="Genomic_DNA"/>
</dbReference>
<accession>A0A382BF74</accession>
<name>A0A382BF74_9ZZZZ</name>
<protein>
    <recommendedName>
        <fullName evidence="3">Major facilitator superfamily (MFS) profile domain-containing protein</fullName>
    </recommendedName>
</protein>
<gene>
    <name evidence="2" type="ORF">METZ01_LOCUS165330</name>
</gene>
<feature type="transmembrane region" description="Helical" evidence="1">
    <location>
        <begin position="87"/>
        <end position="113"/>
    </location>
</feature>
<dbReference type="InterPro" id="IPR036259">
    <property type="entry name" value="MFS_trans_sf"/>
</dbReference>